<sequence length="245" mass="28401">MTPLESPPVLEQQQQQVTYYTDQVNDIIQRIKQRYHIQQQQQHHLCRLLISLAGIPGSGKSTFSHQLIQQLNKQQHLKSIVIPQDGFHLHRSQLSQLPNPEEAFKRRGAPFTFNPQAFVELIRKLKDPDWKDKTIYAPSFDHKLKDPIEDEIKIDSDVEVIIIEGNYVSLTDEYWNDISELVDESWFIQTGLSVVRDRIIKRHLQAGISSTMEEAIERTDGNDLVNAKYILEHSKPTDVVIITKE</sequence>
<dbReference type="GO" id="GO:0016301">
    <property type="term" value="F:kinase activity"/>
    <property type="evidence" value="ECO:0007669"/>
    <property type="project" value="InterPro"/>
</dbReference>
<evidence type="ECO:0000313" key="2">
    <source>
        <dbReference type="EMBL" id="KAG7660629.1"/>
    </source>
</evidence>
<dbReference type="GO" id="GO:0005524">
    <property type="term" value="F:ATP binding"/>
    <property type="evidence" value="ECO:0007669"/>
    <property type="project" value="InterPro"/>
</dbReference>
<feature type="domain" description="Phosphoribulokinase/uridine kinase" evidence="1">
    <location>
        <begin position="49"/>
        <end position="204"/>
    </location>
</feature>
<dbReference type="GeneID" id="73472695"/>
<dbReference type="AlphaFoldDB" id="A0A8J5Q1M2"/>
<dbReference type="PANTHER" id="PTHR10285">
    <property type="entry name" value="URIDINE KINASE"/>
    <property type="match status" value="1"/>
</dbReference>
<name>A0A8J5Q1M2_9ASCO</name>
<dbReference type="OrthoDB" id="6362633at2759"/>
<evidence type="ECO:0000313" key="3">
    <source>
        <dbReference type="Proteomes" id="UP000694255"/>
    </source>
</evidence>
<comment type="caution">
    <text evidence="2">The sequence shown here is derived from an EMBL/GenBank/DDBJ whole genome shotgun (WGS) entry which is preliminary data.</text>
</comment>
<dbReference type="InterPro" id="IPR006083">
    <property type="entry name" value="PRK/URK"/>
</dbReference>
<gene>
    <name evidence="2" type="ORF">J8A68_005895</name>
</gene>
<keyword evidence="3" id="KW-1185">Reference proteome</keyword>
<organism evidence="2 3">
    <name type="scientific">[Candida] subhashii</name>
    <dbReference type="NCBI Taxonomy" id="561895"/>
    <lineage>
        <taxon>Eukaryota</taxon>
        <taxon>Fungi</taxon>
        <taxon>Dikarya</taxon>
        <taxon>Ascomycota</taxon>
        <taxon>Saccharomycotina</taxon>
        <taxon>Pichiomycetes</taxon>
        <taxon>Debaryomycetaceae</taxon>
        <taxon>Spathaspora</taxon>
    </lineage>
</organism>
<dbReference type="Pfam" id="PF00485">
    <property type="entry name" value="PRK"/>
    <property type="match status" value="1"/>
</dbReference>
<reference evidence="2 3" key="1">
    <citation type="journal article" date="2021" name="DNA Res.">
        <title>Genome analysis of Candida subhashii reveals its hybrid nature and dual mitochondrial genome conformations.</title>
        <authorList>
            <person name="Mixao V."/>
            <person name="Hegedusova E."/>
            <person name="Saus E."/>
            <person name="Pryszcz L.P."/>
            <person name="Cillingova A."/>
            <person name="Nosek J."/>
            <person name="Gabaldon T."/>
        </authorList>
    </citation>
    <scope>NUCLEOTIDE SEQUENCE [LARGE SCALE GENOMIC DNA]</scope>
    <source>
        <strain evidence="2 3">CBS 10753</strain>
    </source>
</reference>
<dbReference type="Proteomes" id="UP000694255">
    <property type="component" value="Unassembled WGS sequence"/>
</dbReference>
<protein>
    <recommendedName>
        <fullName evidence="1">Phosphoribulokinase/uridine kinase domain-containing protein</fullName>
    </recommendedName>
</protein>
<evidence type="ECO:0000259" key="1">
    <source>
        <dbReference type="Pfam" id="PF00485"/>
    </source>
</evidence>
<dbReference type="EMBL" id="JAGSYN010000276">
    <property type="protein sequence ID" value="KAG7660629.1"/>
    <property type="molecule type" value="Genomic_DNA"/>
</dbReference>
<accession>A0A8J5Q1M2</accession>
<dbReference type="RefSeq" id="XP_049260862.1">
    <property type="nucleotide sequence ID" value="XM_049410011.1"/>
</dbReference>
<proteinExistence type="predicted"/>